<dbReference type="GO" id="GO:0098703">
    <property type="term" value="P:calcium ion import across plasma membrane"/>
    <property type="evidence" value="ECO:0007669"/>
    <property type="project" value="InterPro"/>
</dbReference>
<dbReference type="PANTHER" id="PTHR39142">
    <property type="entry name" value="MID1P"/>
    <property type="match status" value="1"/>
</dbReference>
<feature type="region of interest" description="Disordered" evidence="1">
    <location>
        <begin position="84"/>
        <end position="104"/>
    </location>
</feature>
<feature type="compositionally biased region" description="Polar residues" evidence="1">
    <location>
        <begin position="441"/>
        <end position="455"/>
    </location>
</feature>
<dbReference type="InterPro" id="IPR024338">
    <property type="entry name" value="MID1/Yam8"/>
</dbReference>
<evidence type="ECO:0000256" key="1">
    <source>
        <dbReference type="SAM" id="MobiDB-lite"/>
    </source>
</evidence>
<organism evidence="2 3">
    <name type="scientific">Tilletia horrida</name>
    <dbReference type="NCBI Taxonomy" id="155126"/>
    <lineage>
        <taxon>Eukaryota</taxon>
        <taxon>Fungi</taxon>
        <taxon>Dikarya</taxon>
        <taxon>Basidiomycota</taxon>
        <taxon>Ustilaginomycotina</taxon>
        <taxon>Exobasidiomycetes</taxon>
        <taxon>Tilletiales</taxon>
        <taxon>Tilletiaceae</taxon>
        <taxon>Tilletia</taxon>
    </lineage>
</organism>
<name>A0AAN6GSV4_9BASI</name>
<keyword evidence="3" id="KW-1185">Reference proteome</keyword>
<accession>A0AAN6GSV4</accession>
<feature type="compositionally biased region" description="Polar residues" evidence="1">
    <location>
        <begin position="1"/>
        <end position="18"/>
    </location>
</feature>
<dbReference type="EMBL" id="JAPDMZ010000032">
    <property type="protein sequence ID" value="KAK0554946.1"/>
    <property type="molecule type" value="Genomic_DNA"/>
</dbReference>
<dbReference type="PANTHER" id="PTHR39142:SF1">
    <property type="entry name" value="AEL197CP"/>
    <property type="match status" value="1"/>
</dbReference>
<dbReference type="GO" id="GO:0005262">
    <property type="term" value="F:calcium channel activity"/>
    <property type="evidence" value="ECO:0007669"/>
    <property type="project" value="InterPro"/>
</dbReference>
<proteinExistence type="predicted"/>
<feature type="compositionally biased region" description="Gly residues" evidence="1">
    <location>
        <begin position="535"/>
        <end position="549"/>
    </location>
</feature>
<protein>
    <submittedName>
        <fullName evidence="2">Stretch-activated cation channel mid1</fullName>
    </submittedName>
</protein>
<reference evidence="2" key="1">
    <citation type="journal article" date="2023" name="PhytoFront">
        <title>Draft Genome Resources of Seven Strains of Tilletia horrida, Causal Agent of Kernel Smut of Rice.</title>
        <authorList>
            <person name="Khanal S."/>
            <person name="Antony Babu S."/>
            <person name="Zhou X.G."/>
        </authorList>
    </citation>
    <scope>NUCLEOTIDE SEQUENCE</scope>
    <source>
        <strain evidence="2">TX6</strain>
    </source>
</reference>
<feature type="region of interest" description="Disordered" evidence="1">
    <location>
        <begin position="533"/>
        <end position="621"/>
    </location>
</feature>
<dbReference type="Pfam" id="PF12929">
    <property type="entry name" value="Mid1"/>
    <property type="match status" value="1"/>
</dbReference>
<feature type="region of interest" description="Disordered" evidence="1">
    <location>
        <begin position="1"/>
        <end position="23"/>
    </location>
</feature>
<sequence length="699" mass="73596">MPIPLNTTTATVTNSDGSTSEERTARTKLYVSISVCGGPSIPPYDLNNKTVVNSLSAESSAAEVLQRTLMRAYWTSDQSALSMGASADTGNGGSSQGGQDIDPTTYANVISPGPNATSSDGIRSTHLNGGASLIEVDLNRDQNELFTVGIWPPEDVRGLTNGDWAVRVIASLEVEPELVSTAAGVSLDDTDNSHALVTSSWYSNVSPVNINQTITPNVTVYLLPSEGVVSLDPYFNSSMCALEQSFSLFNATSAITGNRFLSGPVIYNISETTRGVLDTPTSSRIDSKQLAERVRMQVLINNLVPSTNYTAWLRWTRPQQPTTPTGVLGSVLYPAIKFVTKKSNNCRLVTNLDYCPSVAYSIPISPDVPTDVAIAAANLTVTPNLQNFTTTINTFPCGSKQFGQYSFVSTCDDCINAYRDWVCGVVLPRCTDPLTDPDDQSAASQNGKDLTGASTGTNTRLLPYIVNRNVNGSSTSRSPIVDSVLKPGEYGELLPCIYTCHFVSRACPPINGWTWTCPDWDMTAQQDYGTFADAGPGGIGADMNGGDGSGSLSTGRGRNVTGAPGGGLNSTKGAGGNGGKGHDHDHDGSEGSNTGGAGSDSGSGTGTDTTQGDGSTIPGLNQVFSTRGDDLAKGAGQRWGGISRYIATDAFGNQYCNALGLDLVLREDSAARRRTELPLDRLAAGIAVASLTFFMSNFL</sequence>
<feature type="compositionally biased region" description="Basic and acidic residues" evidence="1">
    <location>
        <begin position="580"/>
        <end position="589"/>
    </location>
</feature>
<evidence type="ECO:0000313" key="2">
    <source>
        <dbReference type="EMBL" id="KAK0554946.1"/>
    </source>
</evidence>
<dbReference type="AlphaFoldDB" id="A0AAN6GSV4"/>
<evidence type="ECO:0000313" key="3">
    <source>
        <dbReference type="Proteomes" id="UP001176517"/>
    </source>
</evidence>
<dbReference type="Proteomes" id="UP001176517">
    <property type="component" value="Unassembled WGS sequence"/>
</dbReference>
<feature type="compositionally biased region" description="Gly residues" evidence="1">
    <location>
        <begin position="593"/>
        <end position="605"/>
    </location>
</feature>
<feature type="compositionally biased region" description="Gly residues" evidence="1">
    <location>
        <begin position="563"/>
        <end position="579"/>
    </location>
</feature>
<feature type="region of interest" description="Disordered" evidence="1">
    <location>
        <begin position="436"/>
        <end position="455"/>
    </location>
</feature>
<feature type="compositionally biased region" description="Low complexity" evidence="1">
    <location>
        <begin position="606"/>
        <end position="616"/>
    </location>
</feature>
<comment type="caution">
    <text evidence="2">The sequence shown here is derived from an EMBL/GenBank/DDBJ whole genome shotgun (WGS) entry which is preliminary data.</text>
</comment>
<gene>
    <name evidence="2" type="primary">MID1</name>
    <name evidence="2" type="ORF">OC846_001896</name>
</gene>